<dbReference type="Pfam" id="PF06144">
    <property type="entry name" value="DNA_pol3_delta"/>
    <property type="match status" value="1"/>
</dbReference>
<dbReference type="InterPro" id="IPR005790">
    <property type="entry name" value="DNA_polIII_delta"/>
</dbReference>
<dbReference type="InterPro" id="IPR048466">
    <property type="entry name" value="DNA_pol3_delta-like_C"/>
</dbReference>
<dbReference type="AlphaFoldDB" id="A0A1M5S6L7"/>
<name>A0A1M5S6L7_9FIRM</name>
<organism evidence="11 12">
    <name type="scientific">Caloranaerobacter azorensis DSM 13643</name>
    <dbReference type="NCBI Taxonomy" id="1121264"/>
    <lineage>
        <taxon>Bacteria</taxon>
        <taxon>Bacillati</taxon>
        <taxon>Bacillota</taxon>
        <taxon>Tissierellia</taxon>
        <taxon>Tissierellales</taxon>
        <taxon>Thermohalobacteraceae</taxon>
        <taxon>Caloranaerobacter</taxon>
    </lineage>
</organism>
<comment type="similarity">
    <text evidence="7">Belongs to the DNA polymerase HolA subunit family.</text>
</comment>
<dbReference type="InterPro" id="IPR010372">
    <property type="entry name" value="DNA_pol3_delta_N"/>
</dbReference>
<evidence type="ECO:0000259" key="10">
    <source>
        <dbReference type="Pfam" id="PF21694"/>
    </source>
</evidence>
<keyword evidence="4" id="KW-0548">Nucleotidyltransferase</keyword>
<evidence type="ECO:0000259" key="9">
    <source>
        <dbReference type="Pfam" id="PF06144"/>
    </source>
</evidence>
<dbReference type="RefSeq" id="WP_073195098.1">
    <property type="nucleotide sequence ID" value="NZ_FQXO01000010.1"/>
</dbReference>
<protein>
    <recommendedName>
        <fullName evidence="2">DNA polymerase III subunit delta</fullName>
        <ecNumber evidence="1">2.7.7.7</ecNumber>
    </recommendedName>
</protein>
<feature type="domain" description="DNA polymerase III delta subunit-like C-terminal" evidence="10">
    <location>
        <begin position="222"/>
        <end position="342"/>
    </location>
</feature>
<dbReference type="Pfam" id="PF21694">
    <property type="entry name" value="DNA_pol3_delta_C"/>
    <property type="match status" value="1"/>
</dbReference>
<sequence>MSYRQILNDIQNNDLKRVYLIYGKENYLINWIVNEIKEKYIDKNFETLNYVHLDGKEVSVDSIINACETLPFMSDKKIVVIENLVFLTGGKTYSKEEEQRLNEYICNISSFICLIFIVREEKIDNRKRIIKNIKDVGMVVELSKIKGDDLVKWVYKMFSKYNKNITKKNISYFIENTGYSEFSSDKTLYDLENEIIKICNYLGDRKEVTTGDIDKVLIRSLENNIFKLVDSIGQKRTDKALTLLNEMILNNEPIQLILYMVIKQIRLLFMTKLLEGKGYSQGVIAQKLGVQNFVVKKLIEQSRNFRIEELQSAFERCLKVDEDIKRGEIESRLALEMLIVEFSKK</sequence>
<evidence type="ECO:0000313" key="12">
    <source>
        <dbReference type="Proteomes" id="UP000183967"/>
    </source>
</evidence>
<dbReference type="GO" id="GO:0006261">
    <property type="term" value="P:DNA-templated DNA replication"/>
    <property type="evidence" value="ECO:0007669"/>
    <property type="project" value="TreeGrafter"/>
</dbReference>
<dbReference type="Gene3D" id="3.40.50.300">
    <property type="entry name" value="P-loop containing nucleotide triphosphate hydrolases"/>
    <property type="match status" value="1"/>
</dbReference>
<evidence type="ECO:0000313" key="11">
    <source>
        <dbReference type="EMBL" id="SHH33928.1"/>
    </source>
</evidence>
<dbReference type="EC" id="2.7.7.7" evidence="1"/>
<dbReference type="NCBIfam" id="TIGR01128">
    <property type="entry name" value="holA"/>
    <property type="match status" value="1"/>
</dbReference>
<dbReference type="Proteomes" id="UP000183967">
    <property type="component" value="Unassembled WGS sequence"/>
</dbReference>
<reference evidence="12" key="1">
    <citation type="submission" date="2016-11" db="EMBL/GenBank/DDBJ databases">
        <authorList>
            <person name="Varghese N."/>
            <person name="Submissions S."/>
        </authorList>
    </citation>
    <scope>NUCLEOTIDE SEQUENCE [LARGE SCALE GENOMIC DNA]</scope>
    <source>
        <strain evidence="12">DSM 13643</strain>
    </source>
</reference>
<evidence type="ECO:0000256" key="6">
    <source>
        <dbReference type="ARBA" id="ARBA00022932"/>
    </source>
</evidence>
<dbReference type="PANTHER" id="PTHR34388">
    <property type="entry name" value="DNA POLYMERASE III SUBUNIT DELTA"/>
    <property type="match status" value="1"/>
</dbReference>
<evidence type="ECO:0000256" key="2">
    <source>
        <dbReference type="ARBA" id="ARBA00017703"/>
    </source>
</evidence>
<dbReference type="InterPro" id="IPR008921">
    <property type="entry name" value="DNA_pol3_clamp-load_cplx_C"/>
</dbReference>
<keyword evidence="6" id="KW-0239">DNA-directed DNA polymerase</keyword>
<dbReference type="InterPro" id="IPR027417">
    <property type="entry name" value="P-loop_NTPase"/>
</dbReference>
<dbReference type="OrthoDB" id="9775929at2"/>
<feature type="domain" description="DNA polymerase III delta N-terminal" evidence="9">
    <location>
        <begin position="19"/>
        <end position="141"/>
    </location>
</feature>
<dbReference type="SUPFAM" id="SSF52540">
    <property type="entry name" value="P-loop containing nucleoside triphosphate hydrolases"/>
    <property type="match status" value="1"/>
</dbReference>
<dbReference type="Gene3D" id="1.10.8.60">
    <property type="match status" value="1"/>
</dbReference>
<evidence type="ECO:0000256" key="5">
    <source>
        <dbReference type="ARBA" id="ARBA00022705"/>
    </source>
</evidence>
<dbReference type="PANTHER" id="PTHR34388:SF1">
    <property type="entry name" value="DNA POLYMERASE III SUBUNIT DELTA"/>
    <property type="match status" value="1"/>
</dbReference>
<accession>A0A1M5S6L7</accession>
<keyword evidence="5" id="KW-0235">DNA replication</keyword>
<proteinExistence type="inferred from homology"/>
<dbReference type="Gene3D" id="1.20.272.10">
    <property type="match status" value="1"/>
</dbReference>
<evidence type="ECO:0000256" key="8">
    <source>
        <dbReference type="ARBA" id="ARBA00049244"/>
    </source>
</evidence>
<evidence type="ECO:0000256" key="1">
    <source>
        <dbReference type="ARBA" id="ARBA00012417"/>
    </source>
</evidence>
<comment type="catalytic activity">
    <reaction evidence="8">
        <text>DNA(n) + a 2'-deoxyribonucleoside 5'-triphosphate = DNA(n+1) + diphosphate</text>
        <dbReference type="Rhea" id="RHEA:22508"/>
        <dbReference type="Rhea" id="RHEA-COMP:17339"/>
        <dbReference type="Rhea" id="RHEA-COMP:17340"/>
        <dbReference type="ChEBI" id="CHEBI:33019"/>
        <dbReference type="ChEBI" id="CHEBI:61560"/>
        <dbReference type="ChEBI" id="CHEBI:173112"/>
        <dbReference type="EC" id="2.7.7.7"/>
    </reaction>
</comment>
<dbReference type="GO" id="GO:0003677">
    <property type="term" value="F:DNA binding"/>
    <property type="evidence" value="ECO:0007669"/>
    <property type="project" value="InterPro"/>
</dbReference>
<dbReference type="GO" id="GO:0003887">
    <property type="term" value="F:DNA-directed DNA polymerase activity"/>
    <property type="evidence" value="ECO:0007669"/>
    <property type="project" value="UniProtKB-KW"/>
</dbReference>
<keyword evidence="3" id="KW-0808">Transferase</keyword>
<evidence type="ECO:0000256" key="4">
    <source>
        <dbReference type="ARBA" id="ARBA00022695"/>
    </source>
</evidence>
<dbReference type="SUPFAM" id="SSF48019">
    <property type="entry name" value="post-AAA+ oligomerization domain-like"/>
    <property type="match status" value="1"/>
</dbReference>
<evidence type="ECO:0000256" key="3">
    <source>
        <dbReference type="ARBA" id="ARBA00022679"/>
    </source>
</evidence>
<dbReference type="EMBL" id="FQXO01000010">
    <property type="protein sequence ID" value="SHH33928.1"/>
    <property type="molecule type" value="Genomic_DNA"/>
</dbReference>
<dbReference type="GO" id="GO:0009360">
    <property type="term" value="C:DNA polymerase III complex"/>
    <property type="evidence" value="ECO:0007669"/>
    <property type="project" value="InterPro"/>
</dbReference>
<gene>
    <name evidence="11" type="ORF">SAMN02745135_00468</name>
</gene>
<keyword evidence="12" id="KW-1185">Reference proteome</keyword>
<evidence type="ECO:0000256" key="7">
    <source>
        <dbReference type="ARBA" id="ARBA00034754"/>
    </source>
</evidence>